<sequence>MFYLSVKTSRIVTSFMNVHSKSECQYGQKAEELITQADTEIRNRPPYADEARFASVLSEEKTSDLSLLLASLCSSFENEFFSLHGEIDVW</sequence>
<proteinExistence type="predicted"/>
<dbReference type="AlphaFoldDB" id="A0A8X6HJY9"/>
<name>A0A8X6HJY9_TRICU</name>
<protein>
    <submittedName>
        <fullName evidence="1">Uncharacterized protein</fullName>
    </submittedName>
</protein>
<dbReference type="EMBL" id="BMAO01039434">
    <property type="protein sequence ID" value="GFR31424.1"/>
    <property type="molecule type" value="Genomic_DNA"/>
</dbReference>
<dbReference type="EMBL" id="BMAO01025728">
    <property type="protein sequence ID" value="GFR04534.1"/>
    <property type="molecule type" value="Genomic_DNA"/>
</dbReference>
<gene>
    <name evidence="1" type="ORF">TNCT_228791</name>
    <name evidence="2" type="ORF">TNCT_737701</name>
</gene>
<comment type="caution">
    <text evidence="1">The sequence shown here is derived from an EMBL/GenBank/DDBJ whole genome shotgun (WGS) entry which is preliminary data.</text>
</comment>
<evidence type="ECO:0000313" key="2">
    <source>
        <dbReference type="EMBL" id="GFR31424.1"/>
    </source>
</evidence>
<organism evidence="1 3">
    <name type="scientific">Trichonephila clavata</name>
    <name type="common">Joro spider</name>
    <name type="synonym">Nephila clavata</name>
    <dbReference type="NCBI Taxonomy" id="2740835"/>
    <lineage>
        <taxon>Eukaryota</taxon>
        <taxon>Metazoa</taxon>
        <taxon>Ecdysozoa</taxon>
        <taxon>Arthropoda</taxon>
        <taxon>Chelicerata</taxon>
        <taxon>Arachnida</taxon>
        <taxon>Araneae</taxon>
        <taxon>Araneomorphae</taxon>
        <taxon>Entelegynae</taxon>
        <taxon>Araneoidea</taxon>
        <taxon>Nephilidae</taxon>
        <taxon>Trichonephila</taxon>
    </lineage>
</organism>
<dbReference type="Proteomes" id="UP000887116">
    <property type="component" value="Unassembled WGS sequence"/>
</dbReference>
<reference evidence="1" key="1">
    <citation type="submission" date="2020-07" db="EMBL/GenBank/DDBJ databases">
        <title>Multicomponent nature underlies the extraordinary mechanical properties of spider dragline silk.</title>
        <authorList>
            <person name="Kono N."/>
            <person name="Nakamura H."/>
            <person name="Mori M."/>
            <person name="Yoshida Y."/>
            <person name="Ohtoshi R."/>
            <person name="Malay A.D."/>
            <person name="Moran D.A.P."/>
            <person name="Tomita M."/>
            <person name="Numata K."/>
            <person name="Arakawa K."/>
        </authorList>
    </citation>
    <scope>NUCLEOTIDE SEQUENCE</scope>
</reference>
<evidence type="ECO:0000313" key="3">
    <source>
        <dbReference type="Proteomes" id="UP000887116"/>
    </source>
</evidence>
<accession>A0A8X6HJY9</accession>
<evidence type="ECO:0000313" key="1">
    <source>
        <dbReference type="EMBL" id="GFR04534.1"/>
    </source>
</evidence>
<keyword evidence="3" id="KW-1185">Reference proteome</keyword>